<sequence>MLLQALAPEPAPHPAVADLEPTKHIPTTITVTPLSRTPSPSPPRHRKLHIAALECDTPVPAVFEKYGTYGQIFTRLLTEAAERVDEDVGGVDVVVSLWSAVDGEGGLPGQDVLRGVDAVLVGGSSKSAYDDLSWIRTLERFLQDLYLHHPTIKLLGSCFGHQILCQSLFPLVSPPHTTTSIVTHNPLGWTMGLHTITLSPIPTFQHLLPSPCPKVLELQFVHHDRVLGPVPAPFVNLGETKTCDVQGVYQKGRVLTTQGHAEFDSEINGDTLMGFAKMAGWGEKVVESGLREVEKGVRGLGCGDAGMVAEAMVRFCLEDREGVEG</sequence>
<accession>A0A4S2MJJ0</accession>
<dbReference type="AlphaFoldDB" id="A0A4S2MJJ0"/>
<dbReference type="GO" id="GO:0016740">
    <property type="term" value="F:transferase activity"/>
    <property type="evidence" value="ECO:0007669"/>
    <property type="project" value="UniProtKB-KW"/>
</dbReference>
<dbReference type="Proteomes" id="UP000298138">
    <property type="component" value="Unassembled WGS sequence"/>
</dbReference>
<name>A0A4S2MJJ0_9PEZI</name>
<dbReference type="InterPro" id="IPR029062">
    <property type="entry name" value="Class_I_gatase-like"/>
</dbReference>
<organism evidence="1 2">
    <name type="scientific">Ascodesmis nigricans</name>
    <dbReference type="NCBI Taxonomy" id="341454"/>
    <lineage>
        <taxon>Eukaryota</taxon>
        <taxon>Fungi</taxon>
        <taxon>Dikarya</taxon>
        <taxon>Ascomycota</taxon>
        <taxon>Pezizomycotina</taxon>
        <taxon>Pezizomycetes</taxon>
        <taxon>Pezizales</taxon>
        <taxon>Ascodesmidaceae</taxon>
        <taxon>Ascodesmis</taxon>
    </lineage>
</organism>
<reference evidence="1 2" key="1">
    <citation type="submission" date="2019-04" db="EMBL/GenBank/DDBJ databases">
        <title>Comparative genomics and transcriptomics to analyze fruiting body development in filamentous ascomycetes.</title>
        <authorList>
            <consortium name="DOE Joint Genome Institute"/>
            <person name="Lutkenhaus R."/>
            <person name="Traeger S."/>
            <person name="Breuer J."/>
            <person name="Kuo A."/>
            <person name="Lipzen A."/>
            <person name="Pangilinan J."/>
            <person name="Dilworth D."/>
            <person name="Sandor L."/>
            <person name="Poggeler S."/>
            <person name="Barry K."/>
            <person name="Grigoriev I.V."/>
            <person name="Nowrousian M."/>
        </authorList>
    </citation>
    <scope>NUCLEOTIDE SEQUENCE [LARGE SCALE GENOMIC DNA]</scope>
    <source>
        <strain evidence="1 2">CBS 389.68</strain>
    </source>
</reference>
<keyword evidence="1" id="KW-0315">Glutamine amidotransferase</keyword>
<dbReference type="STRING" id="341454.A0A4S2MJJ0"/>
<protein>
    <submittedName>
        <fullName evidence="1">Class I glutamine amidotransferase-like protein</fullName>
    </submittedName>
</protein>
<gene>
    <name evidence="1" type="ORF">EX30DRAFT_366884</name>
</gene>
<dbReference type="SUPFAM" id="SSF52317">
    <property type="entry name" value="Class I glutamine amidotransferase-like"/>
    <property type="match status" value="1"/>
</dbReference>
<evidence type="ECO:0000313" key="1">
    <source>
        <dbReference type="EMBL" id="TGZ77130.1"/>
    </source>
</evidence>
<dbReference type="GO" id="GO:0005634">
    <property type="term" value="C:nucleus"/>
    <property type="evidence" value="ECO:0007669"/>
    <property type="project" value="TreeGrafter"/>
</dbReference>
<proteinExistence type="predicted"/>
<dbReference type="GO" id="GO:0005829">
    <property type="term" value="C:cytosol"/>
    <property type="evidence" value="ECO:0007669"/>
    <property type="project" value="TreeGrafter"/>
</dbReference>
<keyword evidence="2" id="KW-1185">Reference proteome</keyword>
<dbReference type="PANTHER" id="PTHR42695">
    <property type="entry name" value="GLUTAMINE AMIDOTRANSFERASE YLR126C-RELATED"/>
    <property type="match status" value="1"/>
</dbReference>
<evidence type="ECO:0000313" key="2">
    <source>
        <dbReference type="Proteomes" id="UP000298138"/>
    </source>
</evidence>
<dbReference type="InParanoid" id="A0A4S2MJJ0"/>
<dbReference type="EMBL" id="ML220158">
    <property type="protein sequence ID" value="TGZ77130.1"/>
    <property type="molecule type" value="Genomic_DNA"/>
</dbReference>
<dbReference type="OrthoDB" id="92161at2759"/>
<keyword evidence="1" id="KW-0808">Transferase</keyword>
<dbReference type="Gene3D" id="3.40.50.880">
    <property type="match status" value="1"/>
</dbReference>
<dbReference type="InterPro" id="IPR044992">
    <property type="entry name" value="ChyE-like"/>
</dbReference>
<dbReference type="PANTHER" id="PTHR42695:SF6">
    <property type="entry name" value="GLUTAMINE AMIDOTRANSFERASE DOMAIN-CONTAINING PROTEIN"/>
    <property type="match status" value="1"/>
</dbReference>